<dbReference type="GO" id="GO:0016491">
    <property type="term" value="F:oxidoreductase activity"/>
    <property type="evidence" value="ECO:0007669"/>
    <property type="project" value="UniProtKB-KW"/>
</dbReference>
<protein>
    <submittedName>
        <fullName evidence="4">Oxidoreductase</fullName>
    </submittedName>
</protein>
<name>A0A317UVE0_ASPEC</name>
<dbReference type="GeneID" id="37056221"/>
<evidence type="ECO:0000313" key="5">
    <source>
        <dbReference type="Proteomes" id="UP000246171"/>
    </source>
</evidence>
<dbReference type="PANTHER" id="PTHR43669">
    <property type="entry name" value="5-KETO-D-GLUCONATE 5-REDUCTASE"/>
    <property type="match status" value="1"/>
</dbReference>
<keyword evidence="5" id="KW-1185">Reference proteome</keyword>
<comment type="similarity">
    <text evidence="1">Belongs to the short-chain dehydrogenases/reductases (SDR) family.</text>
</comment>
<dbReference type="Gene3D" id="3.40.50.720">
    <property type="entry name" value="NAD(P)-binding Rossmann-like Domain"/>
    <property type="match status" value="1"/>
</dbReference>
<keyword evidence="2" id="KW-0521">NADP</keyword>
<proteinExistence type="inferred from homology"/>
<reference evidence="4" key="1">
    <citation type="submission" date="2016-12" db="EMBL/GenBank/DDBJ databases">
        <title>The genomes of Aspergillus section Nigri reveals drivers in fungal speciation.</title>
        <authorList>
            <consortium name="DOE Joint Genome Institute"/>
            <person name="Vesth T.C."/>
            <person name="Nybo J."/>
            <person name="Theobald S."/>
            <person name="Brandl J."/>
            <person name="Frisvad J.C."/>
            <person name="Nielsen K.F."/>
            <person name="Lyhne E.K."/>
            <person name="Kogle M.E."/>
            <person name="Kuo A."/>
            <person name="Riley R."/>
            <person name="Clum A."/>
            <person name="Nolan M."/>
            <person name="Lipzen A."/>
            <person name="Salamov A."/>
            <person name="Henrissat B."/>
            <person name="Wiebenga A."/>
            <person name="De vries R.P."/>
            <person name="Grigoriev I.V."/>
            <person name="Mortensen U.H."/>
            <person name="Andersen M.R."/>
            <person name="Baker S.E."/>
        </authorList>
    </citation>
    <scope>NUCLEOTIDE SEQUENCE</scope>
    <source>
        <strain evidence="4">CBS 122712</strain>
    </source>
</reference>
<dbReference type="PRINTS" id="PR00081">
    <property type="entry name" value="GDHRDH"/>
</dbReference>
<dbReference type="GO" id="GO:0044550">
    <property type="term" value="P:secondary metabolite biosynthetic process"/>
    <property type="evidence" value="ECO:0007669"/>
    <property type="project" value="UniProtKB-ARBA"/>
</dbReference>
<gene>
    <name evidence="4" type="ORF">BO83DRAFT_410844</name>
</gene>
<dbReference type="PROSITE" id="PS00061">
    <property type="entry name" value="ADH_SHORT"/>
    <property type="match status" value="1"/>
</dbReference>
<organism evidence="4 5">
    <name type="scientific">Aspergillus eucalypticola (strain CBS 122712 / IBT 29274)</name>
    <dbReference type="NCBI Taxonomy" id="1448314"/>
    <lineage>
        <taxon>Eukaryota</taxon>
        <taxon>Fungi</taxon>
        <taxon>Dikarya</taxon>
        <taxon>Ascomycota</taxon>
        <taxon>Pezizomycotina</taxon>
        <taxon>Eurotiomycetes</taxon>
        <taxon>Eurotiomycetidae</taxon>
        <taxon>Eurotiales</taxon>
        <taxon>Aspergillaceae</taxon>
        <taxon>Aspergillus</taxon>
        <taxon>Aspergillus subgen. Circumdati</taxon>
    </lineage>
</organism>
<dbReference type="EMBL" id="MSFU01000027">
    <property type="protein sequence ID" value="PWY65406.1"/>
    <property type="molecule type" value="Genomic_DNA"/>
</dbReference>
<dbReference type="VEuPathDB" id="FungiDB:BO83DRAFT_410844"/>
<dbReference type="InterPro" id="IPR036291">
    <property type="entry name" value="NAD(P)-bd_dom_sf"/>
</dbReference>
<keyword evidence="3" id="KW-0560">Oxidoreductase</keyword>
<dbReference type="InterPro" id="IPR020904">
    <property type="entry name" value="Sc_DH/Rdtase_CS"/>
</dbReference>
<sequence length="269" mass="29522">MMTFPYKHVLLIGATSGIGLAMANKMLEHGIRVTAVGRRKERLDAWVQENGPEKAYSVVFDISKLDAIPQFVADVTRQHPDIDCVFINAGFQRMTDFTSPETVDLVTYHQIMHVNYTAAVTLATAFLPFLSGRSTATGLIFTQSNLAIVPAVSLPGYCASKAALNTFAMCLRTQLKDAKSNVNVIEVFPPAVQTELHDYLGKGGNTLQMRMPLQEFTDKAWAGLAKGDDEVYVGFIPPEERFFSIAGQRRAACEEWSARAKALLAGARS</sequence>
<comment type="caution">
    <text evidence="4">The sequence shown here is derived from an EMBL/GenBank/DDBJ whole genome shotgun (WGS) entry which is preliminary data.</text>
</comment>
<evidence type="ECO:0000256" key="2">
    <source>
        <dbReference type="ARBA" id="ARBA00022857"/>
    </source>
</evidence>
<dbReference type="InterPro" id="IPR002347">
    <property type="entry name" value="SDR_fam"/>
</dbReference>
<dbReference type="AlphaFoldDB" id="A0A317UVE0"/>
<dbReference type="PANTHER" id="PTHR43669:SF15">
    <property type="entry name" value="OXIDOREDUCTASE, SHORT-CHAIN DEHYDROGENASE_REDUCTASE FAMILY (AFU_ORTHOLOGUE AFUA_1G01330)"/>
    <property type="match status" value="1"/>
</dbReference>
<dbReference type="Proteomes" id="UP000246171">
    <property type="component" value="Unassembled WGS sequence"/>
</dbReference>
<dbReference type="SUPFAM" id="SSF51735">
    <property type="entry name" value="NAD(P)-binding Rossmann-fold domains"/>
    <property type="match status" value="1"/>
</dbReference>
<dbReference type="OrthoDB" id="37659at2759"/>
<accession>A0A317UVE0</accession>
<dbReference type="RefSeq" id="XP_025384461.1">
    <property type="nucleotide sequence ID" value="XM_025534259.1"/>
</dbReference>
<dbReference type="Pfam" id="PF00106">
    <property type="entry name" value="adh_short"/>
    <property type="match status" value="1"/>
</dbReference>
<evidence type="ECO:0000256" key="3">
    <source>
        <dbReference type="ARBA" id="ARBA00023002"/>
    </source>
</evidence>
<evidence type="ECO:0000256" key="1">
    <source>
        <dbReference type="ARBA" id="ARBA00006484"/>
    </source>
</evidence>
<evidence type="ECO:0000313" key="4">
    <source>
        <dbReference type="EMBL" id="PWY65406.1"/>
    </source>
</evidence>